<dbReference type="InterPro" id="IPR013766">
    <property type="entry name" value="Thioredoxin_domain"/>
</dbReference>
<proteinExistence type="predicted"/>
<dbReference type="Gene3D" id="3.40.30.10">
    <property type="entry name" value="Glutaredoxin"/>
    <property type="match status" value="1"/>
</dbReference>
<accession>A0A544QKZ6</accession>
<dbReference type="OrthoDB" id="334647at2157"/>
<organism evidence="3 4">
    <name type="scientific">Halonotius roseus</name>
    <dbReference type="NCBI Taxonomy" id="2511997"/>
    <lineage>
        <taxon>Archaea</taxon>
        <taxon>Methanobacteriati</taxon>
        <taxon>Methanobacteriota</taxon>
        <taxon>Stenosarchaea group</taxon>
        <taxon>Halobacteria</taxon>
        <taxon>Halobacteriales</taxon>
        <taxon>Haloferacaceae</taxon>
        <taxon>Halonotius</taxon>
    </lineage>
</organism>
<dbReference type="SUPFAM" id="SSF52833">
    <property type="entry name" value="Thioredoxin-like"/>
    <property type="match status" value="1"/>
</dbReference>
<feature type="domain" description="Thioredoxin" evidence="2">
    <location>
        <begin position="16"/>
        <end position="173"/>
    </location>
</feature>
<evidence type="ECO:0000259" key="2">
    <source>
        <dbReference type="PROSITE" id="PS51352"/>
    </source>
</evidence>
<protein>
    <submittedName>
        <fullName evidence="3">Redoxin domain-containing protein</fullName>
    </submittedName>
</protein>
<dbReference type="RefSeq" id="WP_142444515.1">
    <property type="nucleotide sequence ID" value="NZ_SESI01000004.1"/>
</dbReference>
<sequence>MDLDFDIVDLPATDHPTEGDDAPEFTRPLVTDEYWEDVSLSSLLDGEPLLLVCYPMDGAFPATYIWNELRDRDFEDTYQLTIAGLSISTPYEHTTFIEERGIDTPLFSDPANGVAEQYDIVNDLDGMAGVAEPRPAVFLIDTDQTVRYAWVADEWPAFPPYDELEDALATHCEMKPLGP</sequence>
<dbReference type="PROSITE" id="PS51352">
    <property type="entry name" value="THIOREDOXIN_2"/>
    <property type="match status" value="1"/>
</dbReference>
<evidence type="ECO:0000256" key="1">
    <source>
        <dbReference type="ARBA" id="ARBA00023284"/>
    </source>
</evidence>
<keyword evidence="4" id="KW-1185">Reference proteome</keyword>
<dbReference type="GO" id="GO:0016209">
    <property type="term" value="F:antioxidant activity"/>
    <property type="evidence" value="ECO:0007669"/>
    <property type="project" value="InterPro"/>
</dbReference>
<evidence type="ECO:0000313" key="4">
    <source>
        <dbReference type="Proteomes" id="UP000315385"/>
    </source>
</evidence>
<dbReference type="EMBL" id="SESI01000004">
    <property type="protein sequence ID" value="TQQ79042.1"/>
    <property type="molecule type" value="Genomic_DNA"/>
</dbReference>
<dbReference type="InterPro" id="IPR000866">
    <property type="entry name" value="AhpC/TSA"/>
</dbReference>
<dbReference type="InterPro" id="IPR050455">
    <property type="entry name" value="Tpx_Peroxidase_subfamily"/>
</dbReference>
<dbReference type="Pfam" id="PF00578">
    <property type="entry name" value="AhpC-TSA"/>
    <property type="match status" value="1"/>
</dbReference>
<dbReference type="InterPro" id="IPR036249">
    <property type="entry name" value="Thioredoxin-like_sf"/>
</dbReference>
<dbReference type="AlphaFoldDB" id="A0A544QKZ6"/>
<name>A0A544QKZ6_9EURY</name>
<dbReference type="Proteomes" id="UP000315385">
    <property type="component" value="Unassembled WGS sequence"/>
</dbReference>
<comment type="caution">
    <text evidence="3">The sequence shown here is derived from an EMBL/GenBank/DDBJ whole genome shotgun (WGS) entry which is preliminary data.</text>
</comment>
<dbReference type="PANTHER" id="PTHR43110">
    <property type="entry name" value="THIOL PEROXIDASE"/>
    <property type="match status" value="1"/>
</dbReference>
<gene>
    <name evidence="3" type="ORF">EWF95_13000</name>
</gene>
<reference evidence="3 4" key="1">
    <citation type="submission" date="2019-02" db="EMBL/GenBank/DDBJ databases">
        <title>Halonotius sp. a new haloqrchaeon isolated from saline water.</title>
        <authorList>
            <person name="Duran-Viseras A."/>
            <person name="Sanchez-Porro C."/>
            <person name="Ventosa A."/>
        </authorList>
    </citation>
    <scope>NUCLEOTIDE SEQUENCE [LARGE SCALE GENOMIC DNA]</scope>
    <source>
        <strain evidence="3 4">F9-27</strain>
    </source>
</reference>
<dbReference type="GO" id="GO:0016491">
    <property type="term" value="F:oxidoreductase activity"/>
    <property type="evidence" value="ECO:0007669"/>
    <property type="project" value="InterPro"/>
</dbReference>
<dbReference type="PANTHER" id="PTHR43110:SF1">
    <property type="entry name" value="THIOL PEROXIDASE"/>
    <property type="match status" value="1"/>
</dbReference>
<evidence type="ECO:0000313" key="3">
    <source>
        <dbReference type="EMBL" id="TQQ79042.1"/>
    </source>
</evidence>
<keyword evidence="1" id="KW-0676">Redox-active center</keyword>